<dbReference type="RefSeq" id="WP_179669499.1">
    <property type="nucleotide sequence ID" value="NZ_JACCFP010000001.1"/>
</dbReference>
<dbReference type="PANTHER" id="PTHR33307">
    <property type="entry name" value="ALPHA-RHAMNOSIDASE (EUROFUNG)"/>
    <property type="match status" value="1"/>
</dbReference>
<dbReference type="InterPro" id="IPR016007">
    <property type="entry name" value="Alpha_rhamnosid"/>
</dbReference>
<keyword evidence="3" id="KW-0378">Hydrolase</keyword>
<dbReference type="Proteomes" id="UP000530424">
    <property type="component" value="Unassembled WGS sequence"/>
</dbReference>
<dbReference type="AlphaFoldDB" id="A0A853C9W3"/>
<dbReference type="GO" id="GO:0030596">
    <property type="term" value="F:alpha-L-rhamnosidase activity"/>
    <property type="evidence" value="ECO:0007669"/>
    <property type="project" value="UniProtKB-EC"/>
</dbReference>
<name>A0A853C9W3_9ACTN</name>
<protein>
    <recommendedName>
        <fullName evidence="2">alpha-L-rhamnosidase</fullName>
        <ecNumber evidence="2">3.2.1.40</ecNumber>
    </recommendedName>
</protein>
<dbReference type="EC" id="3.2.1.40" evidence="2"/>
<evidence type="ECO:0000259" key="4">
    <source>
        <dbReference type="Pfam" id="PF17389"/>
    </source>
</evidence>
<dbReference type="EMBL" id="JACCFP010000001">
    <property type="protein sequence ID" value="NYJ03228.1"/>
    <property type="molecule type" value="Genomic_DNA"/>
</dbReference>
<comment type="catalytic activity">
    <reaction evidence="1">
        <text>Hydrolysis of terminal non-reducing alpha-L-rhamnose residues in alpha-L-rhamnosides.</text>
        <dbReference type="EC" id="3.2.1.40"/>
    </reaction>
</comment>
<dbReference type="InterPro" id="IPR008928">
    <property type="entry name" value="6-hairpin_glycosidase_sf"/>
</dbReference>
<dbReference type="InterPro" id="IPR035396">
    <property type="entry name" value="Bac_rhamnosid6H"/>
</dbReference>
<dbReference type="Pfam" id="PF17390">
    <property type="entry name" value="Bac_rhamnosid_C"/>
    <property type="match status" value="1"/>
</dbReference>
<dbReference type="InterPro" id="IPR035398">
    <property type="entry name" value="Bac_rhamnosid_C"/>
</dbReference>
<accession>A0A853C9W3</accession>
<evidence type="ECO:0000256" key="1">
    <source>
        <dbReference type="ARBA" id="ARBA00001445"/>
    </source>
</evidence>
<gene>
    <name evidence="6" type="ORF">HNR19_003926</name>
</gene>
<dbReference type="Gene3D" id="2.60.420.10">
    <property type="entry name" value="Maltose phosphorylase, domain 3"/>
    <property type="match status" value="1"/>
</dbReference>
<dbReference type="Pfam" id="PF17389">
    <property type="entry name" value="Bac_rhamnosid6H"/>
    <property type="match status" value="1"/>
</dbReference>
<evidence type="ECO:0000313" key="6">
    <source>
        <dbReference type="EMBL" id="NYJ03228.1"/>
    </source>
</evidence>
<evidence type="ECO:0000256" key="2">
    <source>
        <dbReference type="ARBA" id="ARBA00012652"/>
    </source>
</evidence>
<keyword evidence="7" id="KW-1185">Reference proteome</keyword>
<evidence type="ECO:0000256" key="3">
    <source>
        <dbReference type="ARBA" id="ARBA00022801"/>
    </source>
</evidence>
<dbReference type="GO" id="GO:0005975">
    <property type="term" value="P:carbohydrate metabolic process"/>
    <property type="evidence" value="ECO:0007669"/>
    <property type="project" value="InterPro"/>
</dbReference>
<feature type="domain" description="Alpha-L-rhamnosidase C-terminal" evidence="5">
    <location>
        <begin position="372"/>
        <end position="442"/>
    </location>
</feature>
<dbReference type="SUPFAM" id="SSF48208">
    <property type="entry name" value="Six-hairpin glycosidases"/>
    <property type="match status" value="1"/>
</dbReference>
<proteinExistence type="predicted"/>
<organism evidence="6 7">
    <name type="scientific">Nocardioides thalensis</name>
    <dbReference type="NCBI Taxonomy" id="1914755"/>
    <lineage>
        <taxon>Bacteria</taxon>
        <taxon>Bacillati</taxon>
        <taxon>Actinomycetota</taxon>
        <taxon>Actinomycetes</taxon>
        <taxon>Propionibacteriales</taxon>
        <taxon>Nocardioidaceae</taxon>
        <taxon>Nocardioides</taxon>
    </lineage>
</organism>
<dbReference type="PANTHER" id="PTHR33307:SF6">
    <property type="entry name" value="ALPHA-RHAMNOSIDASE (EUROFUNG)-RELATED"/>
    <property type="match status" value="1"/>
</dbReference>
<evidence type="ECO:0000259" key="5">
    <source>
        <dbReference type="Pfam" id="PF17390"/>
    </source>
</evidence>
<sequence>MSATIVHTAYPEDGAAEFDSSDETLDAVWDLMDRSLEYSVQETFVDTPTREQGQFLHDTVNISHGLLATEHERVASRQAIREFMLSQERYWTSGNDAGRYNAVYPNGDGKRDIPDFTEVVPAWIWAYYLESGDRALLADVYDNLSATAGYVRRHIAETGPTQGLVTRLTGGSGAYQYGIVDWPEHGRFGYDMSAAARTTVNALGVDVLRKVALVAEALGRPAAEVQSYVDDADALAERMNATLRRPDGTYVDGLLADGTQSAHAGQHATSYAVAFGIAPEQDLPALGDYLAGMGMKQGPMTSHFLLEALAASGSYDAVLDLLTNEDDYGWAGWLAQGGTFTPEAWQLSGSANSASHGWGSQAVVDVLDSVLGIEITAPGAAEVTFSVPDTGLAHAEGSRMTQRGRVSSAWTTEDGALTLDVEVPVSVSGIVELPAGDYEVMGPDGAAAKELGTADGLTRYRVGSGAWTFAG</sequence>
<dbReference type="Gene3D" id="1.50.10.10">
    <property type="match status" value="1"/>
</dbReference>
<evidence type="ECO:0000313" key="7">
    <source>
        <dbReference type="Proteomes" id="UP000530424"/>
    </source>
</evidence>
<feature type="domain" description="Alpha-L-rhamnosidase six-hairpin glycosidase" evidence="4">
    <location>
        <begin position="15"/>
        <end position="360"/>
    </location>
</feature>
<comment type="caution">
    <text evidence="6">The sequence shown here is derived from an EMBL/GenBank/DDBJ whole genome shotgun (WGS) entry which is preliminary data.</text>
</comment>
<dbReference type="InterPro" id="IPR012341">
    <property type="entry name" value="6hp_glycosidase-like_sf"/>
</dbReference>
<reference evidence="6 7" key="1">
    <citation type="submission" date="2020-07" db="EMBL/GenBank/DDBJ databases">
        <title>Sequencing the genomes of 1000 actinobacteria strains.</title>
        <authorList>
            <person name="Klenk H.-P."/>
        </authorList>
    </citation>
    <scope>NUCLEOTIDE SEQUENCE [LARGE SCALE GENOMIC DNA]</scope>
    <source>
        <strain evidence="6 7">DSM 103833</strain>
    </source>
</reference>